<dbReference type="InterPro" id="IPR051642">
    <property type="entry name" value="SWI6-like"/>
</dbReference>
<dbReference type="InterPro" id="IPR036887">
    <property type="entry name" value="HTH_APSES_sf"/>
</dbReference>
<feature type="region of interest" description="Disordered" evidence="1">
    <location>
        <begin position="207"/>
        <end position="347"/>
    </location>
</feature>
<dbReference type="PROSITE" id="PS51299">
    <property type="entry name" value="HTH_APSES"/>
    <property type="match status" value="1"/>
</dbReference>
<gene>
    <name evidence="3" type="ORF">GFSPODELE1_LOCUS10469</name>
</gene>
<feature type="compositionally biased region" description="Basic and acidic residues" evidence="1">
    <location>
        <begin position="518"/>
        <end position="557"/>
    </location>
</feature>
<feature type="region of interest" description="Disordered" evidence="1">
    <location>
        <begin position="1"/>
        <end position="39"/>
    </location>
</feature>
<accession>A0ABP1E750</accession>
<dbReference type="Gene3D" id="3.10.260.10">
    <property type="entry name" value="Transcription regulator HTH, APSES-type DNA-binding domain"/>
    <property type="match status" value="1"/>
</dbReference>
<feature type="compositionally biased region" description="Polar residues" evidence="1">
    <location>
        <begin position="282"/>
        <end position="301"/>
    </location>
</feature>
<proteinExistence type="predicted"/>
<dbReference type="PANTHER" id="PTHR43828:SF5">
    <property type="entry name" value="TRANSCRIPTIONAL REPRESSOR XBP1"/>
    <property type="match status" value="1"/>
</dbReference>
<dbReference type="Proteomes" id="UP001497453">
    <property type="component" value="Chromosome 9"/>
</dbReference>
<dbReference type="PANTHER" id="PTHR43828">
    <property type="entry name" value="ASPARAGINASE"/>
    <property type="match status" value="1"/>
</dbReference>
<evidence type="ECO:0000256" key="1">
    <source>
        <dbReference type="SAM" id="MobiDB-lite"/>
    </source>
</evidence>
<feature type="compositionally biased region" description="Low complexity" evidence="1">
    <location>
        <begin position="419"/>
        <end position="436"/>
    </location>
</feature>
<feature type="compositionally biased region" description="Polar residues" evidence="1">
    <location>
        <begin position="236"/>
        <end position="245"/>
    </location>
</feature>
<feature type="domain" description="HTH APSES-type" evidence="2">
    <location>
        <begin position="49"/>
        <end position="178"/>
    </location>
</feature>
<feature type="compositionally biased region" description="Low complexity" evidence="1">
    <location>
        <begin position="326"/>
        <end position="346"/>
    </location>
</feature>
<dbReference type="EMBL" id="OZ037952">
    <property type="protein sequence ID" value="CAL1715880.1"/>
    <property type="molecule type" value="Genomic_DNA"/>
</dbReference>
<evidence type="ECO:0000313" key="4">
    <source>
        <dbReference type="Proteomes" id="UP001497453"/>
    </source>
</evidence>
<reference evidence="4" key="1">
    <citation type="submission" date="2024-04" db="EMBL/GenBank/DDBJ databases">
        <authorList>
            <person name="Shaw F."/>
            <person name="Minotto A."/>
        </authorList>
    </citation>
    <scope>NUCLEOTIDE SEQUENCE [LARGE SCALE GENOMIC DNA]</scope>
</reference>
<evidence type="ECO:0000259" key="2">
    <source>
        <dbReference type="PROSITE" id="PS51299"/>
    </source>
</evidence>
<organism evidence="3 4">
    <name type="scientific">Somion occarium</name>
    <dbReference type="NCBI Taxonomy" id="3059160"/>
    <lineage>
        <taxon>Eukaryota</taxon>
        <taxon>Fungi</taxon>
        <taxon>Dikarya</taxon>
        <taxon>Basidiomycota</taxon>
        <taxon>Agaricomycotina</taxon>
        <taxon>Agaricomycetes</taxon>
        <taxon>Polyporales</taxon>
        <taxon>Cerrenaceae</taxon>
        <taxon>Somion</taxon>
    </lineage>
</organism>
<feature type="compositionally biased region" description="Polar residues" evidence="1">
    <location>
        <begin position="1"/>
        <end position="16"/>
    </location>
</feature>
<dbReference type="InterPro" id="IPR003163">
    <property type="entry name" value="Tscrpt_reg_HTH_APSES-type"/>
</dbReference>
<evidence type="ECO:0000313" key="3">
    <source>
        <dbReference type="EMBL" id="CAL1715880.1"/>
    </source>
</evidence>
<feature type="compositionally biased region" description="Low complexity" evidence="1">
    <location>
        <begin position="461"/>
        <end position="499"/>
    </location>
</feature>
<protein>
    <recommendedName>
        <fullName evidence="2">HTH APSES-type domain-containing protein</fullName>
    </recommendedName>
</protein>
<keyword evidence="4" id="KW-1185">Reference proteome</keyword>
<name>A0ABP1E750_9APHY</name>
<feature type="compositionally biased region" description="Polar residues" evidence="1">
    <location>
        <begin position="446"/>
        <end position="460"/>
    </location>
</feature>
<dbReference type="SUPFAM" id="SSF54616">
    <property type="entry name" value="DNA-binding domain of Mlu1-box binding protein MBP1"/>
    <property type="match status" value="1"/>
</dbReference>
<feature type="compositionally biased region" description="Polar residues" evidence="1">
    <location>
        <begin position="500"/>
        <end position="515"/>
    </location>
</feature>
<sequence>MTLVTSRPATTMSSSMILDPLPSPSSENASGGPRYRPFASANHHVTKGRYITSNDPRGYIPVYEYPLNGQWIMLDMDDGYVLWTGIWKALGNSKGMPMIIDCSDRSLTLTVADIVKMIESQPELAPRLRRVRGGYLKIQGTWMPYEIALKLARRVAWPIRYELIPLFGPTFPDTCLSPDQPGFGQIVKPGTGKRRRRHIQPANVADLQHDWNLTPSLHARPATAPSRHPPSAYHAPTQQPYSNFQPRRYSLSDDTQDDPTESSIVLQHPYGDQPNSHWRPGTASTSTSSDKYSNVSPSFNHSAPGPGMRYSPYPNPLQARPRGNGSTHAQPSTSPSSTSPSDYSSSFFHPFMEPEKIVLPPIVPPKDRESLTLPPISTLDDRARAGICDDSSAVLKRLRSIRDDIPPSALGTGVGVGTSGNSMDNSSSLSATTSSGVVNARRLSAPTMSQTSRWDGSQSTSGSSVMLPSHSLSSSAPSGSANASASPTSSYSSPYSRPAHTSSTSPVRSHQSVSSPVDDVRFSRQYEENHEPTDVYHSRVDHHRLQSGEPSRYDGNERLPNPTRQSWRPW</sequence>
<feature type="region of interest" description="Disordered" evidence="1">
    <location>
        <begin position="408"/>
        <end position="570"/>
    </location>
</feature>